<reference evidence="3" key="1">
    <citation type="submission" date="2017-01" db="EMBL/GenBank/DDBJ databases">
        <authorList>
            <person name="Varghese N."/>
            <person name="Submissions S."/>
        </authorList>
    </citation>
    <scope>NUCLEOTIDE SEQUENCE [LARGE SCALE GENOMIC DNA]</scope>
    <source>
        <strain evidence="3">DSM 21054</strain>
    </source>
</reference>
<gene>
    <name evidence="2" type="ORF">SAMN05421788_105309</name>
</gene>
<feature type="transmembrane region" description="Helical" evidence="1">
    <location>
        <begin position="42"/>
        <end position="63"/>
    </location>
</feature>
<organism evidence="2 3">
    <name type="scientific">Filimonas lacunae</name>
    <dbReference type="NCBI Taxonomy" id="477680"/>
    <lineage>
        <taxon>Bacteria</taxon>
        <taxon>Pseudomonadati</taxon>
        <taxon>Bacteroidota</taxon>
        <taxon>Chitinophagia</taxon>
        <taxon>Chitinophagales</taxon>
        <taxon>Chitinophagaceae</taxon>
        <taxon>Filimonas</taxon>
    </lineage>
</organism>
<dbReference type="EMBL" id="FTOR01000005">
    <property type="protein sequence ID" value="SIT22474.1"/>
    <property type="molecule type" value="Genomic_DNA"/>
</dbReference>
<keyword evidence="3" id="KW-1185">Reference proteome</keyword>
<dbReference type="AlphaFoldDB" id="A0A173MCD1"/>
<feature type="transmembrane region" description="Helical" evidence="1">
    <location>
        <begin position="83"/>
        <end position="101"/>
    </location>
</feature>
<evidence type="ECO:0000313" key="3">
    <source>
        <dbReference type="Proteomes" id="UP000186917"/>
    </source>
</evidence>
<evidence type="ECO:0000256" key="1">
    <source>
        <dbReference type="SAM" id="Phobius"/>
    </source>
</evidence>
<keyword evidence="1" id="KW-0472">Membrane</keyword>
<evidence type="ECO:0000313" key="2">
    <source>
        <dbReference type="EMBL" id="SIT22474.1"/>
    </source>
</evidence>
<feature type="transmembrane region" description="Helical" evidence="1">
    <location>
        <begin position="12"/>
        <end position="30"/>
    </location>
</feature>
<dbReference type="STRING" id="477680.SAMN05421788_105309"/>
<feature type="transmembrane region" description="Helical" evidence="1">
    <location>
        <begin position="121"/>
        <end position="140"/>
    </location>
</feature>
<proteinExistence type="predicted"/>
<keyword evidence="1" id="KW-1133">Transmembrane helix</keyword>
<accession>A0A173MCD1</accession>
<protein>
    <recommendedName>
        <fullName evidence="4">Cytochrome b561</fullName>
    </recommendedName>
</protein>
<keyword evidence="1" id="KW-0812">Transmembrane</keyword>
<dbReference type="RefSeq" id="WP_076380226.1">
    <property type="nucleotide sequence ID" value="NZ_AP017422.1"/>
</dbReference>
<name>A0A173MCD1_9BACT</name>
<sequence length="155" mass="17430">MNTGLLHLHSFLRWVILVLLIVNIVRHFANAQKPYTAGDKKLGLFLMIAAHITLLIGLIQVIWGRYGWVNVPAGENVMKNSFWRFFLIEHPVGMIIAIVLITIGKGVAKKNITDAAKHKKAAWMFTIALIIILATIPWPFREIVGAGRGWFPGMH</sequence>
<dbReference type="OrthoDB" id="329514at2"/>
<dbReference type="KEGG" id="fln:FLA_1241"/>
<evidence type="ECO:0008006" key="4">
    <source>
        <dbReference type="Google" id="ProtNLM"/>
    </source>
</evidence>
<dbReference type="Proteomes" id="UP000186917">
    <property type="component" value="Unassembled WGS sequence"/>
</dbReference>